<dbReference type="PROSITE" id="PS51217">
    <property type="entry name" value="UVRD_HELICASE_CTER"/>
    <property type="match status" value="1"/>
</dbReference>
<evidence type="ECO:0000313" key="18">
    <source>
        <dbReference type="Proteomes" id="UP000824250"/>
    </source>
</evidence>
<dbReference type="InterPro" id="IPR014016">
    <property type="entry name" value="UvrD-like_ATP-bd"/>
</dbReference>
<evidence type="ECO:0000256" key="14">
    <source>
        <dbReference type="PROSITE-ProRule" id="PRU00560"/>
    </source>
</evidence>
<name>A0A9D1A380_9FIRM</name>
<evidence type="ECO:0000256" key="3">
    <source>
        <dbReference type="ARBA" id="ARBA00022763"/>
    </source>
</evidence>
<dbReference type="PANTHER" id="PTHR11070">
    <property type="entry name" value="UVRD / RECB / PCRA DNA HELICASE FAMILY MEMBER"/>
    <property type="match status" value="1"/>
</dbReference>
<comment type="catalytic activity">
    <reaction evidence="12 13">
        <text>ATP + H2O = ADP + phosphate + H(+)</text>
        <dbReference type="Rhea" id="RHEA:13065"/>
        <dbReference type="ChEBI" id="CHEBI:15377"/>
        <dbReference type="ChEBI" id="CHEBI:15378"/>
        <dbReference type="ChEBI" id="CHEBI:30616"/>
        <dbReference type="ChEBI" id="CHEBI:43474"/>
        <dbReference type="ChEBI" id="CHEBI:456216"/>
        <dbReference type="EC" id="5.6.2.4"/>
    </reaction>
</comment>
<comment type="similarity">
    <text evidence="13">Belongs to the helicase family. AddA subfamily.</text>
</comment>
<evidence type="ECO:0000313" key="17">
    <source>
        <dbReference type="EMBL" id="HIR04959.1"/>
    </source>
</evidence>
<keyword evidence="1 13" id="KW-0540">Nuclease</keyword>
<dbReference type="Pfam" id="PF12705">
    <property type="entry name" value="PDDEXK_1"/>
    <property type="match status" value="1"/>
</dbReference>
<dbReference type="GO" id="GO:0008408">
    <property type="term" value="F:3'-5' exonuclease activity"/>
    <property type="evidence" value="ECO:0007669"/>
    <property type="project" value="UniProtKB-UniRule"/>
</dbReference>
<keyword evidence="8 13" id="KW-0238">DNA-binding</keyword>
<keyword evidence="9 13" id="KW-0234">DNA repair</keyword>
<protein>
    <recommendedName>
        <fullName evidence="13">ATP-dependent helicase/nuclease subunit A</fullName>
        <ecNumber evidence="13">3.1.-.-</ecNumber>
        <ecNumber evidence="13">5.6.2.4</ecNumber>
    </recommendedName>
    <alternativeName>
        <fullName evidence="13">ATP-dependent helicase/nuclease AddA</fullName>
    </alternativeName>
    <alternativeName>
        <fullName evidence="13">DNA 3'-5' helicase AddA</fullName>
    </alternativeName>
</protein>
<evidence type="ECO:0000256" key="8">
    <source>
        <dbReference type="ARBA" id="ARBA00023125"/>
    </source>
</evidence>
<comment type="subunit">
    <text evidence="13">Heterodimer of AddA and AddB/RexB.</text>
</comment>
<evidence type="ECO:0000256" key="12">
    <source>
        <dbReference type="ARBA" id="ARBA00048988"/>
    </source>
</evidence>
<dbReference type="Pfam" id="PF00580">
    <property type="entry name" value="UvrD-helicase"/>
    <property type="match status" value="1"/>
</dbReference>
<dbReference type="NCBIfam" id="TIGR02785">
    <property type="entry name" value="addA_Gpos"/>
    <property type="match status" value="1"/>
</dbReference>
<feature type="domain" description="UvrD-like helicase C-terminal" evidence="16">
    <location>
        <begin position="502"/>
        <end position="809"/>
    </location>
</feature>
<evidence type="ECO:0000256" key="9">
    <source>
        <dbReference type="ARBA" id="ARBA00023204"/>
    </source>
</evidence>
<dbReference type="EMBL" id="DVGC01000015">
    <property type="protein sequence ID" value="HIR04959.1"/>
    <property type="molecule type" value="Genomic_DNA"/>
</dbReference>
<dbReference type="InterPro" id="IPR000212">
    <property type="entry name" value="DNA_helicase_UvrD/REP"/>
</dbReference>
<dbReference type="Proteomes" id="UP000824250">
    <property type="component" value="Unassembled WGS sequence"/>
</dbReference>
<dbReference type="Gene3D" id="3.40.50.300">
    <property type="entry name" value="P-loop containing nucleotide triphosphate hydrolases"/>
    <property type="match status" value="4"/>
</dbReference>
<dbReference type="GO" id="GO:0003690">
    <property type="term" value="F:double-stranded DNA binding"/>
    <property type="evidence" value="ECO:0007669"/>
    <property type="project" value="UniProtKB-UniRule"/>
</dbReference>
<dbReference type="SUPFAM" id="SSF52980">
    <property type="entry name" value="Restriction endonuclease-like"/>
    <property type="match status" value="1"/>
</dbReference>
<evidence type="ECO:0000259" key="15">
    <source>
        <dbReference type="PROSITE" id="PS51198"/>
    </source>
</evidence>
<evidence type="ECO:0000256" key="13">
    <source>
        <dbReference type="HAMAP-Rule" id="MF_01451"/>
    </source>
</evidence>
<dbReference type="GO" id="GO:0033202">
    <property type="term" value="C:DNA helicase complex"/>
    <property type="evidence" value="ECO:0007669"/>
    <property type="project" value="TreeGrafter"/>
</dbReference>
<dbReference type="Pfam" id="PF13361">
    <property type="entry name" value="UvrD_C"/>
    <property type="match status" value="1"/>
</dbReference>
<dbReference type="HAMAP" id="MF_01451">
    <property type="entry name" value="AddA"/>
    <property type="match status" value="1"/>
</dbReference>
<dbReference type="PANTHER" id="PTHR11070:SF48">
    <property type="entry name" value="ATP-DEPENDENT HELICASE_NUCLEASE SUBUNIT A"/>
    <property type="match status" value="1"/>
</dbReference>
<keyword evidence="4 13" id="KW-0378">Hydrolase</keyword>
<dbReference type="GO" id="GO:0043138">
    <property type="term" value="F:3'-5' DNA helicase activity"/>
    <property type="evidence" value="ECO:0007669"/>
    <property type="project" value="UniProtKB-UniRule"/>
</dbReference>
<proteinExistence type="inferred from homology"/>
<dbReference type="InterPro" id="IPR014017">
    <property type="entry name" value="DNA_helicase_UvrD-like_C"/>
</dbReference>
<evidence type="ECO:0000256" key="4">
    <source>
        <dbReference type="ARBA" id="ARBA00022801"/>
    </source>
</evidence>
<feature type="binding site" evidence="14">
    <location>
        <begin position="25"/>
        <end position="32"/>
    </location>
    <ligand>
        <name>ATP</name>
        <dbReference type="ChEBI" id="CHEBI:30616"/>
    </ligand>
</feature>
<evidence type="ECO:0000256" key="10">
    <source>
        <dbReference type="ARBA" id="ARBA00023235"/>
    </source>
</evidence>
<keyword evidence="10 13" id="KW-0413">Isomerase</keyword>
<dbReference type="Gene3D" id="3.90.320.10">
    <property type="match status" value="1"/>
</dbReference>
<dbReference type="InterPro" id="IPR027417">
    <property type="entry name" value="P-loop_NTPase"/>
</dbReference>
<keyword evidence="3 13" id="KW-0227">DNA damage</keyword>
<keyword evidence="6 13" id="KW-0269">Exonuclease</keyword>
<comment type="catalytic activity">
    <reaction evidence="11 13">
        <text>Couples ATP hydrolysis with the unwinding of duplex DNA by translocating in the 3'-5' direction.</text>
        <dbReference type="EC" id="5.6.2.4"/>
    </reaction>
</comment>
<comment type="function">
    <text evidence="13">The heterodimer acts as both an ATP-dependent DNA helicase and an ATP-dependent, dual-direction single-stranded exonuclease. Recognizes the chi site generating a DNA molecule suitable for the initiation of homologous recombination. The AddA nuclease domain is required for chi fragment generation; this subunit has the helicase and 3' -&gt; 5' nuclease activities.</text>
</comment>
<dbReference type="EC" id="5.6.2.4" evidence="13"/>
<dbReference type="GO" id="GO:0005829">
    <property type="term" value="C:cytosol"/>
    <property type="evidence" value="ECO:0007669"/>
    <property type="project" value="TreeGrafter"/>
</dbReference>
<evidence type="ECO:0000256" key="11">
    <source>
        <dbReference type="ARBA" id="ARBA00034617"/>
    </source>
</evidence>
<reference evidence="17" key="2">
    <citation type="journal article" date="2021" name="PeerJ">
        <title>Extensive microbial diversity within the chicken gut microbiome revealed by metagenomics and culture.</title>
        <authorList>
            <person name="Gilroy R."/>
            <person name="Ravi A."/>
            <person name="Getino M."/>
            <person name="Pursley I."/>
            <person name="Horton D.L."/>
            <person name="Alikhan N.F."/>
            <person name="Baker D."/>
            <person name="Gharbi K."/>
            <person name="Hall N."/>
            <person name="Watson M."/>
            <person name="Adriaenssens E.M."/>
            <person name="Foster-Nyarko E."/>
            <person name="Jarju S."/>
            <person name="Secka A."/>
            <person name="Antonio M."/>
            <person name="Oren A."/>
            <person name="Chaudhuri R.R."/>
            <person name="La Ragione R."/>
            <person name="Hildebrand F."/>
            <person name="Pallen M.J."/>
        </authorList>
    </citation>
    <scope>NUCLEOTIDE SEQUENCE</scope>
    <source>
        <strain evidence="17">CHK180-2868</strain>
    </source>
</reference>
<evidence type="ECO:0000256" key="5">
    <source>
        <dbReference type="ARBA" id="ARBA00022806"/>
    </source>
</evidence>
<organism evidence="17 18">
    <name type="scientific">Candidatus Copromonas faecavium</name>
    <name type="common">nom. illeg.</name>
    <dbReference type="NCBI Taxonomy" id="2840740"/>
    <lineage>
        <taxon>Bacteria</taxon>
        <taxon>Bacillati</taxon>
        <taxon>Bacillota</taxon>
        <taxon>Clostridia</taxon>
        <taxon>Lachnospirales</taxon>
        <taxon>Lachnospiraceae</taxon>
        <taxon>Candidatus Copromonas (nom. illeg.)</taxon>
    </lineage>
</organism>
<keyword evidence="2 13" id="KW-0547">Nucleotide-binding</keyword>
<keyword evidence="7 13" id="KW-0067">ATP-binding</keyword>
<dbReference type="CDD" id="cd17932">
    <property type="entry name" value="DEXQc_UvrD"/>
    <property type="match status" value="1"/>
</dbReference>
<dbReference type="InterPro" id="IPR038726">
    <property type="entry name" value="PDDEXK_AddAB-type"/>
</dbReference>
<keyword evidence="5 13" id="KW-0347">Helicase</keyword>
<accession>A0A9D1A380</accession>
<dbReference type="EC" id="3.1.-.-" evidence="13"/>
<evidence type="ECO:0000256" key="7">
    <source>
        <dbReference type="ARBA" id="ARBA00022840"/>
    </source>
</evidence>
<dbReference type="InterPro" id="IPR011335">
    <property type="entry name" value="Restrct_endonuc-II-like"/>
</dbReference>
<comment type="caution">
    <text evidence="17">The sequence shown here is derived from an EMBL/GenBank/DDBJ whole genome shotgun (WGS) entry which is preliminary data.</text>
</comment>
<reference evidence="17" key="1">
    <citation type="submission" date="2020-10" db="EMBL/GenBank/DDBJ databases">
        <authorList>
            <person name="Gilroy R."/>
        </authorList>
    </citation>
    <scope>NUCLEOTIDE SEQUENCE</scope>
    <source>
        <strain evidence="17">CHK180-2868</strain>
    </source>
</reference>
<evidence type="ECO:0000259" key="16">
    <source>
        <dbReference type="PROSITE" id="PS51217"/>
    </source>
</evidence>
<dbReference type="InterPro" id="IPR014152">
    <property type="entry name" value="AddA"/>
</dbReference>
<dbReference type="InterPro" id="IPR011604">
    <property type="entry name" value="PDDEXK-like_dom_sf"/>
</dbReference>
<dbReference type="FunFam" id="3.40.50.300:FF:001236">
    <property type="entry name" value="ATP-dependent helicase/nuclease subunit A"/>
    <property type="match status" value="1"/>
</dbReference>
<dbReference type="PROSITE" id="PS51198">
    <property type="entry name" value="UVRD_HELICASE_ATP_BIND"/>
    <property type="match status" value="1"/>
</dbReference>
<dbReference type="AlphaFoldDB" id="A0A9D1A380"/>
<evidence type="ECO:0000256" key="2">
    <source>
        <dbReference type="ARBA" id="ARBA00022741"/>
    </source>
</evidence>
<dbReference type="GO" id="GO:0000724">
    <property type="term" value="P:double-strand break repair via homologous recombination"/>
    <property type="evidence" value="ECO:0007669"/>
    <property type="project" value="UniProtKB-UniRule"/>
</dbReference>
<sequence length="1219" mass="138107">MAAMTWTKEQQEVIETRGCSLLVSAAAGSGKTAVLVERIIRMITDEAHPVDMDRLLVMTFTNAAAAEMRERIGDALEKRLEENPGDKNLERQSMLLTHAKITTIDSFCLGLLREHFHELSIDPGFRVADEGELLLLQADVMKELLEAAYEKADPEFLHFVDCYASGRTDGGLEDYILQVWRFAQSNPWPKEWMEACRKELSESTLGTDEGFEQTEWMKFLIHDVHVQAEEWREQLSQAAEIAGEEDGPQGYLPMLMEDIRAMEQLMEAETYRDICRCLEAPMFGRLAAARKKEIDPEKKELAAALRNQAKDGVKKMKALYLPASPEAIFSDMAEAAGPVLVLLHLAEEFSRRFQEAKEEKNLVDFNDLEHFALKILTGGSADHAPGPAADELASFYEEILVDEYQDSNQVQEALIQCISRERFGTPNVFMVGDVKQSIYKFRLAKPELFMEKYESYSVGEGSHRKIELHKNFRSRPQVLESINGVFYRIMTKPLGSIRYTEDAALYPGADFPPLQKEVWGKTELLLLNTGDSLFQSMDEDRADYTAKEAEARLIGMKIRELTDPETGMKIWNGKTGEYEPLRKKDVVILLRSLSGWTEEFLSVLGSMGIEACADSRTGYFTAVEVETVLNLLAVIDNPCQDIPLCGVLRSPIGGLTDRELAVMMAAYKKNPEKGQDTGFYGAVKSYLERGDDTGNDEIYRKLSSFMELLRELRREAEYLPVYWLLYRIFEKTGYYDYVSVMPAGRVRQANLDMLVEKAAAFSKTSYQGLFDFIRYIEKLKKYNTDFGEARGLGDEDDVVRLMSIHKSKGLEFPVVFLAGGGKAFNRQDTRGKILIDETLGVAADYFDPQKRVKAVTLKKNVLGRRLGLESLGEELRILYVAMTRAKEKLIITAADRYLENRLEKWGRLSLSGGKEQGLPFTVLSSASSYLDWLLMAAGDDKKLLDIREVPVARLLWEEERNQLEKSSVGAFLQTLRSETGAKVSDLIAKAYPHEADVSLHVKMSVSELKERGQFTDDGESDFLPTLPDFMKEGQQTPKDGAAGGVFRGTAYHRILELLSFRNVQTDTDLEQEMERIRGEQMIDEKAFSVISQKTLEQFFRSETAKRMIEADCCGKLHKESQFVMGIPAYEMDEADSGEPVLIQGIIDAWFEEEDGVVLVDYKTDRIQKGQEAVLLERYRLQMIYYARALLQITGKRVKEAIIYSLALQKEIPVPIQPQE</sequence>
<evidence type="ECO:0000256" key="6">
    <source>
        <dbReference type="ARBA" id="ARBA00022839"/>
    </source>
</evidence>
<gene>
    <name evidence="13 17" type="primary">addA</name>
    <name evidence="17" type="ORF">IAB28_03210</name>
</gene>
<comment type="cofactor">
    <cofactor evidence="13">
        <name>Mg(2+)</name>
        <dbReference type="ChEBI" id="CHEBI:18420"/>
    </cofactor>
</comment>
<dbReference type="SUPFAM" id="SSF52540">
    <property type="entry name" value="P-loop containing nucleoside triphosphate hydrolases"/>
    <property type="match status" value="1"/>
</dbReference>
<evidence type="ECO:0000256" key="1">
    <source>
        <dbReference type="ARBA" id="ARBA00022722"/>
    </source>
</evidence>
<feature type="domain" description="UvrD-like helicase ATP-binding" evidence="15">
    <location>
        <begin position="4"/>
        <end position="475"/>
    </location>
</feature>
<dbReference type="GO" id="GO:0005524">
    <property type="term" value="F:ATP binding"/>
    <property type="evidence" value="ECO:0007669"/>
    <property type="project" value="UniProtKB-UniRule"/>
</dbReference>